<evidence type="ECO:0000256" key="2">
    <source>
        <dbReference type="ARBA" id="ARBA00022840"/>
    </source>
</evidence>
<dbReference type="InterPro" id="IPR027417">
    <property type="entry name" value="P-loop_NTPase"/>
</dbReference>
<dbReference type="Proteomes" id="UP000242450">
    <property type="component" value="Chromosome 20"/>
</dbReference>
<keyword evidence="1" id="KW-0547">Nucleotide-binding</keyword>
<evidence type="ECO:0000259" key="5">
    <source>
        <dbReference type="PROSITE" id="PS50067"/>
    </source>
</evidence>
<keyword evidence="2" id="KW-0067">ATP-binding</keyword>
<comment type="caution">
    <text evidence="6">The sequence shown here is derived from an EMBL/GenBank/DDBJ whole genome shotgun (WGS) entry which is preliminary data.</text>
</comment>
<proteinExistence type="inferred from homology"/>
<dbReference type="GO" id="GO:0008017">
    <property type="term" value="F:microtubule binding"/>
    <property type="evidence" value="ECO:0007669"/>
    <property type="project" value="InterPro"/>
</dbReference>
<dbReference type="PROSITE" id="PS00411">
    <property type="entry name" value="KINESIN_MOTOR_1"/>
    <property type="match status" value="1"/>
</dbReference>
<protein>
    <recommendedName>
        <fullName evidence="5">Kinesin motor domain-containing protein</fullName>
    </recommendedName>
</protein>
<feature type="domain" description="Kinesin motor" evidence="5">
    <location>
        <begin position="1"/>
        <end position="76"/>
    </location>
</feature>
<organism evidence="6 7">
    <name type="scientific">Cervus elaphus hippelaphus</name>
    <name type="common">European red deer</name>
    <dbReference type="NCBI Taxonomy" id="46360"/>
    <lineage>
        <taxon>Eukaryota</taxon>
        <taxon>Metazoa</taxon>
        <taxon>Chordata</taxon>
        <taxon>Craniata</taxon>
        <taxon>Vertebrata</taxon>
        <taxon>Euteleostomi</taxon>
        <taxon>Mammalia</taxon>
        <taxon>Eutheria</taxon>
        <taxon>Laurasiatheria</taxon>
        <taxon>Artiodactyla</taxon>
        <taxon>Ruminantia</taxon>
        <taxon>Pecora</taxon>
        <taxon>Cervidae</taxon>
        <taxon>Cervinae</taxon>
        <taxon>Cervus</taxon>
    </lineage>
</organism>
<reference evidence="6 7" key="1">
    <citation type="journal article" date="2018" name="Mol. Genet. Genomics">
        <title>The red deer Cervus elaphus genome CerEla1.0: sequencing, annotating, genes, and chromosomes.</title>
        <authorList>
            <person name="Bana N.A."/>
            <person name="Nyiri A."/>
            <person name="Nagy J."/>
            <person name="Frank K."/>
            <person name="Nagy T."/>
            <person name="Steger V."/>
            <person name="Schiller M."/>
            <person name="Lakatos P."/>
            <person name="Sugar L."/>
            <person name="Horn P."/>
            <person name="Barta E."/>
            <person name="Orosz L."/>
        </authorList>
    </citation>
    <scope>NUCLEOTIDE SEQUENCE [LARGE SCALE GENOMIC DNA]</scope>
    <source>
        <strain evidence="6">Hungarian</strain>
    </source>
</reference>
<comment type="similarity">
    <text evidence="3">Belongs to the TRAFAC class myosin-kinesin ATPase superfamily. Kinesin family.</text>
</comment>
<feature type="region of interest" description="Disordered" evidence="4">
    <location>
        <begin position="39"/>
        <end position="76"/>
    </location>
</feature>
<name>A0A212CHY7_CEREH</name>
<dbReference type="Gene3D" id="3.40.850.10">
    <property type="entry name" value="Kinesin motor domain"/>
    <property type="match status" value="1"/>
</dbReference>
<accession>A0A212CHY7</accession>
<dbReference type="SUPFAM" id="SSF52540">
    <property type="entry name" value="P-loop containing nucleoside triphosphate hydrolases"/>
    <property type="match status" value="1"/>
</dbReference>
<sequence>MTLAREGGPCRPHPGGRAPLGIQFLCVSKISLVDLAGSERADSTGAKGTRLKVGLPPGGSASTTTDCSAGPDARVV</sequence>
<dbReference type="InterPro" id="IPR019821">
    <property type="entry name" value="Kinesin_motor_CS"/>
</dbReference>
<dbReference type="EMBL" id="MKHE01000020">
    <property type="protein sequence ID" value="OWK05545.1"/>
    <property type="molecule type" value="Genomic_DNA"/>
</dbReference>
<evidence type="ECO:0000313" key="6">
    <source>
        <dbReference type="EMBL" id="OWK05545.1"/>
    </source>
</evidence>
<gene>
    <name evidence="6" type="ORF">Celaphus_00002834</name>
</gene>
<dbReference type="InterPro" id="IPR036961">
    <property type="entry name" value="Kinesin_motor_dom_sf"/>
</dbReference>
<dbReference type="InterPro" id="IPR001752">
    <property type="entry name" value="Kinesin_motor_dom"/>
</dbReference>
<evidence type="ECO:0000313" key="7">
    <source>
        <dbReference type="Proteomes" id="UP000242450"/>
    </source>
</evidence>
<comment type="caution">
    <text evidence="3">Lacks conserved residue(s) required for the propagation of feature annotation.</text>
</comment>
<dbReference type="GO" id="GO:0005524">
    <property type="term" value="F:ATP binding"/>
    <property type="evidence" value="ECO:0007669"/>
    <property type="project" value="UniProtKB-KW"/>
</dbReference>
<dbReference type="GO" id="GO:0003777">
    <property type="term" value="F:microtubule motor activity"/>
    <property type="evidence" value="ECO:0007669"/>
    <property type="project" value="InterPro"/>
</dbReference>
<dbReference type="AlphaFoldDB" id="A0A212CHY7"/>
<evidence type="ECO:0000256" key="1">
    <source>
        <dbReference type="ARBA" id="ARBA00022741"/>
    </source>
</evidence>
<dbReference type="GO" id="GO:0007018">
    <property type="term" value="P:microtubule-based movement"/>
    <property type="evidence" value="ECO:0007669"/>
    <property type="project" value="InterPro"/>
</dbReference>
<keyword evidence="7" id="KW-1185">Reference proteome</keyword>
<dbReference type="PROSITE" id="PS50067">
    <property type="entry name" value="KINESIN_MOTOR_2"/>
    <property type="match status" value="1"/>
</dbReference>
<evidence type="ECO:0000256" key="4">
    <source>
        <dbReference type="SAM" id="MobiDB-lite"/>
    </source>
</evidence>
<evidence type="ECO:0000256" key="3">
    <source>
        <dbReference type="PROSITE-ProRule" id="PRU00283"/>
    </source>
</evidence>